<dbReference type="AlphaFoldDB" id="A0A2W5MYT5"/>
<dbReference type="InterPro" id="IPR029036">
    <property type="entry name" value="P5CR_dimer"/>
</dbReference>
<dbReference type="SUPFAM" id="SSF51735">
    <property type="entry name" value="NAD(P)-binding Rossmann-fold domains"/>
    <property type="match status" value="1"/>
</dbReference>
<dbReference type="Gene3D" id="3.40.50.720">
    <property type="entry name" value="NAD(P)-binding Rossmann-like Domain"/>
    <property type="match status" value="1"/>
</dbReference>
<dbReference type="GO" id="GO:0004735">
    <property type="term" value="F:pyrroline-5-carboxylate reductase activity"/>
    <property type="evidence" value="ECO:0007669"/>
    <property type="project" value="InterPro"/>
</dbReference>
<dbReference type="PANTHER" id="PTHR11645">
    <property type="entry name" value="PYRROLINE-5-CARBOXYLATE REDUCTASE"/>
    <property type="match status" value="1"/>
</dbReference>
<dbReference type="SUPFAM" id="SSF48179">
    <property type="entry name" value="6-phosphogluconate dehydrogenase C-terminal domain-like"/>
    <property type="match status" value="1"/>
</dbReference>
<keyword evidence="3" id="KW-0560">Oxidoreductase</keyword>
<evidence type="ECO:0000256" key="2">
    <source>
        <dbReference type="ARBA" id="ARBA00022857"/>
    </source>
</evidence>
<gene>
    <name evidence="5" type="ORF">DI551_07150</name>
</gene>
<dbReference type="Proteomes" id="UP000249417">
    <property type="component" value="Unassembled WGS sequence"/>
</dbReference>
<reference evidence="5 6" key="1">
    <citation type="submission" date="2017-08" db="EMBL/GenBank/DDBJ databases">
        <title>Infants hospitalized years apart are colonized by the same room-sourced microbial strains.</title>
        <authorList>
            <person name="Brooks B."/>
            <person name="Olm M.R."/>
            <person name="Firek B.A."/>
            <person name="Baker R."/>
            <person name="Thomas B.C."/>
            <person name="Morowitz M.J."/>
            <person name="Banfield J.F."/>
        </authorList>
    </citation>
    <scope>NUCLEOTIDE SEQUENCE [LARGE SCALE GENOMIC DNA]</scope>
    <source>
        <strain evidence="5">S2_005_002_R2_29</strain>
    </source>
</reference>
<dbReference type="InterPro" id="IPR000304">
    <property type="entry name" value="Pyrroline-COOH_reductase"/>
</dbReference>
<dbReference type="Pfam" id="PF14748">
    <property type="entry name" value="P5CR_dimer"/>
    <property type="match status" value="1"/>
</dbReference>
<accession>A0A2W5MYT5</accession>
<feature type="non-terminal residue" evidence="5">
    <location>
        <position position="1"/>
    </location>
</feature>
<evidence type="ECO:0000313" key="6">
    <source>
        <dbReference type="Proteomes" id="UP000249417"/>
    </source>
</evidence>
<dbReference type="PANTHER" id="PTHR11645:SF0">
    <property type="entry name" value="PYRROLINE-5-CARBOXYLATE REDUCTASE 3"/>
    <property type="match status" value="1"/>
</dbReference>
<proteinExistence type="inferred from homology"/>
<dbReference type="HAMAP" id="MF_01925">
    <property type="entry name" value="P5C_reductase"/>
    <property type="match status" value="1"/>
</dbReference>
<protein>
    <submittedName>
        <fullName evidence="5">Pyrroline-5-carboxylate reductase</fullName>
    </submittedName>
</protein>
<dbReference type="GO" id="GO:0055129">
    <property type="term" value="P:L-proline biosynthetic process"/>
    <property type="evidence" value="ECO:0007669"/>
    <property type="project" value="TreeGrafter"/>
</dbReference>
<feature type="domain" description="Pyrroline-5-carboxylate reductase dimerisation" evidence="4">
    <location>
        <begin position="58"/>
        <end position="163"/>
    </location>
</feature>
<dbReference type="Gene3D" id="1.10.3730.10">
    <property type="entry name" value="ProC C-terminal domain-like"/>
    <property type="match status" value="1"/>
</dbReference>
<comment type="similarity">
    <text evidence="1">Belongs to the pyrroline-5-carboxylate reductase family.</text>
</comment>
<dbReference type="InterPro" id="IPR008927">
    <property type="entry name" value="6-PGluconate_DH-like_C_sf"/>
</dbReference>
<dbReference type="FunFam" id="1.10.3730.10:FF:000001">
    <property type="entry name" value="Pyrroline-5-carboxylate reductase"/>
    <property type="match status" value="1"/>
</dbReference>
<evidence type="ECO:0000259" key="4">
    <source>
        <dbReference type="Pfam" id="PF14748"/>
    </source>
</evidence>
<organism evidence="5 6">
    <name type="scientific">Micavibrio aeruginosavorus</name>
    <dbReference type="NCBI Taxonomy" id="349221"/>
    <lineage>
        <taxon>Bacteria</taxon>
        <taxon>Pseudomonadati</taxon>
        <taxon>Bdellovibrionota</taxon>
        <taxon>Bdellovibrionia</taxon>
        <taxon>Bdellovibrionales</taxon>
        <taxon>Pseudobdellovibrionaceae</taxon>
        <taxon>Micavibrio</taxon>
    </lineage>
</organism>
<sequence>RKRFGEQQPIVRAMPNTPASIGKGMSVAGAAHGTSEDIMLTAHKLLSALGLVEWVKDEGLLDPVTAVSGSGPAYVFYLIEALAEAGLQAGLDKDFAMTLARQTVVGAAALAEHDAEIPAHRLRENVTSPNGTTAAALSVLMDGRLQDVMNEAVAAATKRGKELSK</sequence>
<comment type="caution">
    <text evidence="5">The sequence shown here is derived from an EMBL/GenBank/DDBJ whole genome shotgun (WGS) entry which is preliminary data.</text>
</comment>
<dbReference type="EMBL" id="QFQB01000046">
    <property type="protein sequence ID" value="PZQ45538.1"/>
    <property type="molecule type" value="Genomic_DNA"/>
</dbReference>
<name>A0A2W5MYT5_9BACT</name>
<keyword evidence="2" id="KW-0521">NADP</keyword>
<evidence type="ECO:0000313" key="5">
    <source>
        <dbReference type="EMBL" id="PZQ45538.1"/>
    </source>
</evidence>
<dbReference type="InterPro" id="IPR036291">
    <property type="entry name" value="NAD(P)-bd_dom_sf"/>
</dbReference>
<evidence type="ECO:0000256" key="1">
    <source>
        <dbReference type="ARBA" id="ARBA00005525"/>
    </source>
</evidence>
<evidence type="ECO:0000256" key="3">
    <source>
        <dbReference type="ARBA" id="ARBA00023002"/>
    </source>
</evidence>